<dbReference type="Proteomes" id="UP000053825">
    <property type="component" value="Unassembled WGS sequence"/>
</dbReference>
<feature type="region of interest" description="Disordered" evidence="2">
    <location>
        <begin position="1"/>
        <end position="67"/>
    </location>
</feature>
<name>A0A0L7RC50_9HYME</name>
<dbReference type="AlphaFoldDB" id="A0A0L7RC50"/>
<evidence type="ECO:0000313" key="3">
    <source>
        <dbReference type="EMBL" id="KOC68360.1"/>
    </source>
</evidence>
<accession>A0A0L7RC50</accession>
<evidence type="ECO:0000313" key="4">
    <source>
        <dbReference type="Proteomes" id="UP000053825"/>
    </source>
</evidence>
<evidence type="ECO:0000256" key="2">
    <source>
        <dbReference type="SAM" id="MobiDB-lite"/>
    </source>
</evidence>
<keyword evidence="4" id="KW-1185">Reference proteome</keyword>
<dbReference type="EMBL" id="KQ414617">
    <property type="protein sequence ID" value="KOC68360.1"/>
    <property type="molecule type" value="Genomic_DNA"/>
</dbReference>
<evidence type="ECO:0000256" key="1">
    <source>
        <dbReference type="SAM" id="Coils"/>
    </source>
</evidence>
<sequence>MQKEAANEEETNGKNGILKRWQSSNAKENKQESATLHDVNSYEAMASGRSVGSPAPEGIEQLSKPKETTESLYKVRCDKNSGDFTMRFKSSPFPRRGCSKNCTGINRDLDNSSFTLTMCTSSKRDKLANRIKRSKKKLQQLSDQVKTRTKKSMKQVKKMYQNMGAKRAVGYECDLQKCPSTLMDCSETPCVKPNMLFSKFHKLKEKIMNSKDEAPRRVRNVEIRGEGTKELKVLKDQSVGTNADKETST</sequence>
<feature type="coiled-coil region" evidence="1">
    <location>
        <begin position="124"/>
        <end position="151"/>
    </location>
</feature>
<organism evidence="3 4">
    <name type="scientific">Habropoda laboriosa</name>
    <dbReference type="NCBI Taxonomy" id="597456"/>
    <lineage>
        <taxon>Eukaryota</taxon>
        <taxon>Metazoa</taxon>
        <taxon>Ecdysozoa</taxon>
        <taxon>Arthropoda</taxon>
        <taxon>Hexapoda</taxon>
        <taxon>Insecta</taxon>
        <taxon>Pterygota</taxon>
        <taxon>Neoptera</taxon>
        <taxon>Endopterygota</taxon>
        <taxon>Hymenoptera</taxon>
        <taxon>Apocrita</taxon>
        <taxon>Aculeata</taxon>
        <taxon>Apoidea</taxon>
        <taxon>Anthophila</taxon>
        <taxon>Apidae</taxon>
        <taxon>Habropoda</taxon>
    </lineage>
</organism>
<protein>
    <submittedName>
        <fullName evidence="3">Uncharacterized protein</fullName>
    </submittedName>
</protein>
<reference evidence="3 4" key="1">
    <citation type="submission" date="2015-07" db="EMBL/GenBank/DDBJ databases">
        <title>The genome of Habropoda laboriosa.</title>
        <authorList>
            <person name="Pan H."/>
            <person name="Kapheim K."/>
        </authorList>
    </citation>
    <scope>NUCLEOTIDE SEQUENCE [LARGE SCALE GENOMIC DNA]</scope>
    <source>
        <strain evidence="3">0110345459</strain>
    </source>
</reference>
<gene>
    <name evidence="3" type="ORF">WH47_03518</name>
</gene>
<keyword evidence="1" id="KW-0175">Coiled coil</keyword>
<proteinExistence type="predicted"/>